<evidence type="ECO:0000313" key="2">
    <source>
        <dbReference type="EMBL" id="VEL32691.1"/>
    </source>
</evidence>
<proteinExistence type="predicted"/>
<evidence type="ECO:0000313" key="3">
    <source>
        <dbReference type="Proteomes" id="UP000784294"/>
    </source>
</evidence>
<gene>
    <name evidence="2" type="ORF">PXEA_LOCUS26131</name>
</gene>
<reference evidence="2" key="1">
    <citation type="submission" date="2018-11" db="EMBL/GenBank/DDBJ databases">
        <authorList>
            <consortium name="Pathogen Informatics"/>
        </authorList>
    </citation>
    <scope>NUCLEOTIDE SEQUENCE</scope>
</reference>
<sequence>MDAYLLHIRIRAHKQNNIFYKKPLAHLSQSYEFLPRRFSSFSSPERRLRFEAGLPTSLPHHLSSVHRLTGPSLHSSSTGPTSDAPPSPLPAFPQTNWLAWFWRWYFSYSSIFSPLPFRFSDVCLFDSPERPDRALNPVREHPLPMTSHTPSSSPFISSHIPSLSRPLPSSAGDHSLSCESRVSVTKTSNLIGAHKQLDHLSLRPRTIAYKGLPLCLRRPVAQPPAPLRLPLSADRQISKNIFPSNVAAMASPIVARPNSAKPSYLSSPKHSIYGPSPSSEVLGTNGPQSSKIDFIPDLDSKLTHLSAPLAASSVSTRAKEDGSCYFFASSFKPGGLGEPGSTPRQPTLFNYSVSADNTSLKSAPPAFAFPLHSLPFTTTLTPSLPSSPFVSHERAAIAPRCDDVSWRNLNAPRSYAHRLSWADASPSLEQCQPQSLHSVSAAPKPTRHEAKGSKIFEPELEASLLPFHGFVDTSLNSPSLQKAVTELNDNNLHVTHSKMMSLLSPHPFSSRSDSSFKFPFVLKSGLPSPPPPPSPTLSSSSSSVLPLLPPSFLLPPECFIPTRDARLQIQNLAELRLSLKVPHLVSSQLSSGSLAKFWLFSSVQLYHTFYLLTEIRIATVVLTSIFFV</sequence>
<name>A0A3S5ALU8_9PLAT</name>
<feature type="compositionally biased region" description="Polar residues" evidence="1">
    <location>
        <begin position="72"/>
        <end position="81"/>
    </location>
</feature>
<accession>A0A3S5ALU8</accession>
<comment type="caution">
    <text evidence="2">The sequence shown here is derived from an EMBL/GenBank/DDBJ whole genome shotgun (WGS) entry which is preliminary data.</text>
</comment>
<protein>
    <submittedName>
        <fullName evidence="2">Uncharacterized protein</fullName>
    </submittedName>
</protein>
<dbReference type="Proteomes" id="UP000784294">
    <property type="component" value="Unassembled WGS sequence"/>
</dbReference>
<evidence type="ECO:0000256" key="1">
    <source>
        <dbReference type="SAM" id="MobiDB-lite"/>
    </source>
</evidence>
<dbReference type="EMBL" id="CAAALY010244528">
    <property type="protein sequence ID" value="VEL32691.1"/>
    <property type="molecule type" value="Genomic_DNA"/>
</dbReference>
<organism evidence="2 3">
    <name type="scientific">Protopolystoma xenopodis</name>
    <dbReference type="NCBI Taxonomy" id="117903"/>
    <lineage>
        <taxon>Eukaryota</taxon>
        <taxon>Metazoa</taxon>
        <taxon>Spiralia</taxon>
        <taxon>Lophotrochozoa</taxon>
        <taxon>Platyhelminthes</taxon>
        <taxon>Monogenea</taxon>
        <taxon>Polyopisthocotylea</taxon>
        <taxon>Polystomatidea</taxon>
        <taxon>Polystomatidae</taxon>
        <taxon>Protopolystoma</taxon>
    </lineage>
</organism>
<feature type="region of interest" description="Disordered" evidence="1">
    <location>
        <begin position="69"/>
        <end position="88"/>
    </location>
</feature>
<dbReference type="AlphaFoldDB" id="A0A3S5ALU8"/>
<keyword evidence="3" id="KW-1185">Reference proteome</keyword>